<dbReference type="InterPro" id="IPR036770">
    <property type="entry name" value="Ankyrin_rpt-contain_sf"/>
</dbReference>
<dbReference type="EMBL" id="JAQJZL010000003">
    <property type="protein sequence ID" value="KAJ6047948.1"/>
    <property type="molecule type" value="Genomic_DNA"/>
</dbReference>
<dbReference type="AlphaFoldDB" id="A0AAD6IH85"/>
<dbReference type="PANTHER" id="PTHR24123:SF33">
    <property type="entry name" value="PROTEIN HOS4"/>
    <property type="match status" value="1"/>
</dbReference>
<dbReference type="SUPFAM" id="SSF48403">
    <property type="entry name" value="Ankyrin repeat"/>
    <property type="match status" value="2"/>
</dbReference>
<evidence type="ECO:0000256" key="3">
    <source>
        <dbReference type="PROSITE-ProRule" id="PRU00023"/>
    </source>
</evidence>
<dbReference type="PANTHER" id="PTHR24123">
    <property type="entry name" value="ANKYRIN REPEAT-CONTAINING"/>
    <property type="match status" value="1"/>
</dbReference>
<accession>A0AAD6IH85</accession>
<feature type="repeat" description="ANK" evidence="3">
    <location>
        <begin position="401"/>
        <end position="429"/>
    </location>
</feature>
<gene>
    <name evidence="4" type="ORF">N7460_004095</name>
</gene>
<feature type="repeat" description="ANK" evidence="3">
    <location>
        <begin position="180"/>
        <end position="212"/>
    </location>
</feature>
<protein>
    <submittedName>
        <fullName evidence="4">Uncharacterized protein</fullName>
    </submittedName>
</protein>
<comment type="caution">
    <text evidence="4">The sequence shown here is derived from an EMBL/GenBank/DDBJ whole genome shotgun (WGS) entry which is preliminary data.</text>
</comment>
<feature type="repeat" description="ANK" evidence="3">
    <location>
        <begin position="246"/>
        <end position="273"/>
    </location>
</feature>
<dbReference type="PRINTS" id="PR01415">
    <property type="entry name" value="ANKYRIN"/>
</dbReference>
<dbReference type="PROSITE" id="PS50297">
    <property type="entry name" value="ANK_REP_REGION"/>
    <property type="match status" value="5"/>
</dbReference>
<keyword evidence="5" id="KW-1185">Reference proteome</keyword>
<organism evidence="4 5">
    <name type="scientific">Penicillium canescens</name>
    <dbReference type="NCBI Taxonomy" id="5083"/>
    <lineage>
        <taxon>Eukaryota</taxon>
        <taxon>Fungi</taxon>
        <taxon>Dikarya</taxon>
        <taxon>Ascomycota</taxon>
        <taxon>Pezizomycotina</taxon>
        <taxon>Eurotiomycetes</taxon>
        <taxon>Eurotiomycetidae</taxon>
        <taxon>Eurotiales</taxon>
        <taxon>Aspergillaceae</taxon>
        <taxon>Penicillium</taxon>
    </lineage>
</organism>
<feature type="repeat" description="ANK" evidence="3">
    <location>
        <begin position="84"/>
        <end position="116"/>
    </location>
</feature>
<dbReference type="PROSITE" id="PS50088">
    <property type="entry name" value="ANK_REPEAT"/>
    <property type="match status" value="6"/>
</dbReference>
<sequence>MGFFDLPNDLILLLTAHLEHTDEINALCCTNRWLHELLNPVLYKCSTTSRNGGYTLEWAARSGELSTARLILLAGVPPNACGGEQWQPLALAAIHGHIEIIRLLLDHGVDPCSINNNWTNQNWKRPQFHPGQSAEEEHFKKGFQKEGHPLSLAASAGQLSVIKLLLQYGVPPDLRSIGDEKHIALHLAARKGHIDIVRILADVGSSIDALTGSGFTPLALAANKGYLDIVRFLLEHGADPNIPSSNGSTLLSQASISGNISIVRCLLDHGATLTPSYPNTQEPIYPVCYAAERGYDEIVDLLLSKYDYIQSSTKAYQRVILLCVAAMTGRTALLTDLLQQHHYDPNVGLDPRLQQAVFCSYSTPAFPHRRPQAAISWAAAYNQVAAIEILISNGASITPPNGDFPLICAIQRGHKDAIRTLLAHGVNPNDPPGEALNQAVPNPDIFFLLLSYNADPTNSLPNIRMPWNIVLSGQVDTLRILLDHPKGPGVVANPISESSCPEGSLTPLFQRALRGGEQIFRVLLDRGLLVKPKEPSGSSARSALTEAIRGGTSFARLLLDMGFDATADKMGFVYHCASNHKDPDCLLDLFLQNGCSIDDMDARGRTAFFAAAQVGNVRCMQHLLKKGASLQVVCWGETPLSVAAKGNHFDAVKVILQAFDELDLLLDEVEGMLNKAEYALKASQADILKALRRFRCRRLYPVRA</sequence>
<feature type="repeat" description="ANK" evidence="3">
    <location>
        <begin position="213"/>
        <end position="245"/>
    </location>
</feature>
<name>A0AAD6IH85_PENCN</name>
<evidence type="ECO:0000313" key="5">
    <source>
        <dbReference type="Proteomes" id="UP001219568"/>
    </source>
</evidence>
<reference evidence="4" key="1">
    <citation type="journal article" date="2023" name="IMA Fungus">
        <title>Comparative genomic study of the Penicillium genus elucidates a diverse pangenome and 15 lateral gene transfer events.</title>
        <authorList>
            <person name="Petersen C."/>
            <person name="Sorensen T."/>
            <person name="Nielsen M.R."/>
            <person name="Sondergaard T.E."/>
            <person name="Sorensen J.L."/>
            <person name="Fitzpatrick D.A."/>
            <person name="Frisvad J.C."/>
            <person name="Nielsen K.L."/>
        </authorList>
    </citation>
    <scope>NUCLEOTIDE SEQUENCE</scope>
    <source>
        <strain evidence="4">IBT 15450</strain>
    </source>
</reference>
<evidence type="ECO:0000256" key="2">
    <source>
        <dbReference type="ARBA" id="ARBA00023043"/>
    </source>
</evidence>
<dbReference type="InterPro" id="IPR002110">
    <property type="entry name" value="Ankyrin_rpt"/>
</dbReference>
<evidence type="ECO:0000313" key="4">
    <source>
        <dbReference type="EMBL" id="KAJ6047948.1"/>
    </source>
</evidence>
<keyword evidence="2 3" id="KW-0040">ANK repeat</keyword>
<keyword evidence="1" id="KW-0677">Repeat</keyword>
<reference evidence="4" key="2">
    <citation type="submission" date="2023-01" db="EMBL/GenBank/DDBJ databases">
        <authorList>
            <person name="Petersen C."/>
        </authorList>
    </citation>
    <scope>NUCLEOTIDE SEQUENCE</scope>
    <source>
        <strain evidence="4">IBT 15450</strain>
    </source>
</reference>
<feature type="repeat" description="ANK" evidence="3">
    <location>
        <begin position="145"/>
        <end position="177"/>
    </location>
</feature>
<dbReference type="SMART" id="SM00248">
    <property type="entry name" value="ANK"/>
    <property type="match status" value="13"/>
</dbReference>
<evidence type="ECO:0000256" key="1">
    <source>
        <dbReference type="ARBA" id="ARBA00022737"/>
    </source>
</evidence>
<dbReference type="Proteomes" id="UP001219568">
    <property type="component" value="Unassembled WGS sequence"/>
</dbReference>
<dbReference type="Pfam" id="PF12796">
    <property type="entry name" value="Ank_2"/>
    <property type="match status" value="4"/>
</dbReference>
<dbReference type="InterPro" id="IPR051165">
    <property type="entry name" value="Multifunctional_ANK_Repeat"/>
</dbReference>
<dbReference type="Gene3D" id="1.25.40.20">
    <property type="entry name" value="Ankyrin repeat-containing domain"/>
    <property type="match status" value="4"/>
</dbReference>
<proteinExistence type="predicted"/>